<organism evidence="1">
    <name type="scientific">Anguilla anguilla</name>
    <name type="common">European freshwater eel</name>
    <name type="synonym">Muraena anguilla</name>
    <dbReference type="NCBI Taxonomy" id="7936"/>
    <lineage>
        <taxon>Eukaryota</taxon>
        <taxon>Metazoa</taxon>
        <taxon>Chordata</taxon>
        <taxon>Craniata</taxon>
        <taxon>Vertebrata</taxon>
        <taxon>Euteleostomi</taxon>
        <taxon>Actinopterygii</taxon>
        <taxon>Neopterygii</taxon>
        <taxon>Teleostei</taxon>
        <taxon>Anguilliformes</taxon>
        <taxon>Anguillidae</taxon>
        <taxon>Anguilla</taxon>
    </lineage>
</organism>
<proteinExistence type="predicted"/>
<name>A0A0E9XSJ1_ANGAN</name>
<protein>
    <submittedName>
        <fullName evidence="1">Uncharacterized protein</fullName>
    </submittedName>
</protein>
<dbReference type="AlphaFoldDB" id="A0A0E9XSJ1"/>
<accession>A0A0E9XSJ1</accession>
<evidence type="ECO:0000313" key="1">
    <source>
        <dbReference type="EMBL" id="JAI05620.1"/>
    </source>
</evidence>
<sequence length="35" mass="3687">MQGLVGVGPFVAGPLNFEHRALCELDGSCRPESLS</sequence>
<reference evidence="1" key="2">
    <citation type="journal article" date="2015" name="Fish Shellfish Immunol.">
        <title>Early steps in the European eel (Anguilla anguilla)-Vibrio vulnificus interaction in the gills: Role of the RtxA13 toxin.</title>
        <authorList>
            <person name="Callol A."/>
            <person name="Pajuelo D."/>
            <person name="Ebbesson L."/>
            <person name="Teles M."/>
            <person name="MacKenzie S."/>
            <person name="Amaro C."/>
        </authorList>
    </citation>
    <scope>NUCLEOTIDE SEQUENCE</scope>
</reference>
<dbReference type="EMBL" id="GBXM01002958">
    <property type="protein sequence ID" value="JAI05620.1"/>
    <property type="molecule type" value="Transcribed_RNA"/>
</dbReference>
<reference evidence="1" key="1">
    <citation type="submission" date="2014-11" db="EMBL/GenBank/DDBJ databases">
        <authorList>
            <person name="Amaro Gonzalez C."/>
        </authorList>
    </citation>
    <scope>NUCLEOTIDE SEQUENCE</scope>
</reference>